<protein>
    <submittedName>
        <fullName evidence="2">Uncharacterized protein</fullName>
    </submittedName>
</protein>
<sequence>MVASSSRSEGGAGRVPAENGYVGSAPRLTSLKCQLFGIFCQGAARRLHQSLDQVRVPNNMLHKEISVVASSSRSEVRPGKVPAENRHVGPAPRFNQRKVLVVWDFQPGCGRVAVPIIGPSE</sequence>
<keyword evidence="3" id="KW-1185">Reference proteome</keyword>
<proteinExistence type="predicted"/>
<feature type="region of interest" description="Disordered" evidence="1">
    <location>
        <begin position="1"/>
        <end position="23"/>
    </location>
</feature>
<dbReference type="EMBL" id="JAIQCV010000013">
    <property type="protein sequence ID" value="KAH1032305.1"/>
    <property type="molecule type" value="Genomic_DNA"/>
</dbReference>
<evidence type="ECO:0000313" key="3">
    <source>
        <dbReference type="Proteomes" id="UP000828251"/>
    </source>
</evidence>
<accession>A0A9D3U9J6</accession>
<comment type="caution">
    <text evidence="2">The sequence shown here is derived from an EMBL/GenBank/DDBJ whole genome shotgun (WGS) entry which is preliminary data.</text>
</comment>
<organism evidence="2 3">
    <name type="scientific">Gossypium stocksii</name>
    <dbReference type="NCBI Taxonomy" id="47602"/>
    <lineage>
        <taxon>Eukaryota</taxon>
        <taxon>Viridiplantae</taxon>
        <taxon>Streptophyta</taxon>
        <taxon>Embryophyta</taxon>
        <taxon>Tracheophyta</taxon>
        <taxon>Spermatophyta</taxon>
        <taxon>Magnoliopsida</taxon>
        <taxon>eudicotyledons</taxon>
        <taxon>Gunneridae</taxon>
        <taxon>Pentapetalae</taxon>
        <taxon>rosids</taxon>
        <taxon>malvids</taxon>
        <taxon>Malvales</taxon>
        <taxon>Malvaceae</taxon>
        <taxon>Malvoideae</taxon>
        <taxon>Gossypium</taxon>
    </lineage>
</organism>
<reference evidence="2 3" key="1">
    <citation type="journal article" date="2021" name="Plant Biotechnol. J.">
        <title>Multi-omics assisted identification of the key and species-specific regulatory components of drought-tolerant mechanisms in Gossypium stocksii.</title>
        <authorList>
            <person name="Yu D."/>
            <person name="Ke L."/>
            <person name="Zhang D."/>
            <person name="Wu Y."/>
            <person name="Sun Y."/>
            <person name="Mei J."/>
            <person name="Sun J."/>
            <person name="Sun Y."/>
        </authorList>
    </citation>
    <scope>NUCLEOTIDE SEQUENCE [LARGE SCALE GENOMIC DNA]</scope>
    <source>
        <strain evidence="3">cv. E1</strain>
        <tissue evidence="2">Leaf</tissue>
    </source>
</reference>
<gene>
    <name evidence="2" type="ORF">J1N35_044479</name>
</gene>
<evidence type="ECO:0000256" key="1">
    <source>
        <dbReference type="SAM" id="MobiDB-lite"/>
    </source>
</evidence>
<dbReference type="AlphaFoldDB" id="A0A9D3U9J6"/>
<name>A0A9D3U9J6_9ROSI</name>
<dbReference type="Proteomes" id="UP000828251">
    <property type="component" value="Unassembled WGS sequence"/>
</dbReference>
<evidence type="ECO:0000313" key="2">
    <source>
        <dbReference type="EMBL" id="KAH1032305.1"/>
    </source>
</evidence>